<evidence type="ECO:0000313" key="4">
    <source>
        <dbReference type="EMBL" id="SFM33760.1"/>
    </source>
</evidence>
<dbReference type="Pfam" id="PF06745">
    <property type="entry name" value="ATPase"/>
    <property type="match status" value="1"/>
</dbReference>
<dbReference type="SUPFAM" id="SSF52540">
    <property type="entry name" value="P-loop containing nucleoside triphosphate hydrolases"/>
    <property type="match status" value="1"/>
</dbReference>
<accession>A0A1I4Q274</accession>
<evidence type="ECO:0000313" key="5">
    <source>
        <dbReference type="Proteomes" id="UP000198535"/>
    </source>
</evidence>
<dbReference type="AlphaFoldDB" id="A0A1I4Q274"/>
<keyword evidence="5" id="KW-1185">Reference proteome</keyword>
<dbReference type="InterPro" id="IPR014774">
    <property type="entry name" value="KaiC-like_dom"/>
</dbReference>
<dbReference type="PANTHER" id="PTHR43637">
    <property type="entry name" value="UPF0273 PROTEIN TM_0370"/>
    <property type="match status" value="1"/>
</dbReference>
<evidence type="ECO:0000256" key="1">
    <source>
        <dbReference type="ARBA" id="ARBA00022741"/>
    </source>
</evidence>
<dbReference type="PROSITE" id="PS51146">
    <property type="entry name" value="KAIC"/>
    <property type="match status" value="1"/>
</dbReference>
<dbReference type="Proteomes" id="UP000198535">
    <property type="component" value="Unassembled WGS sequence"/>
</dbReference>
<proteinExistence type="predicted"/>
<organism evidence="4 5">
    <name type="scientific">Methanolobus profundi</name>
    <dbReference type="NCBI Taxonomy" id="487685"/>
    <lineage>
        <taxon>Archaea</taxon>
        <taxon>Methanobacteriati</taxon>
        <taxon>Methanobacteriota</taxon>
        <taxon>Stenosarchaea group</taxon>
        <taxon>Methanomicrobia</taxon>
        <taxon>Methanosarcinales</taxon>
        <taxon>Methanosarcinaceae</taxon>
        <taxon>Methanolobus</taxon>
    </lineage>
</organism>
<dbReference type="InterPro" id="IPR010624">
    <property type="entry name" value="KaiC_dom"/>
</dbReference>
<sequence>MRTPSHITKFDDHLHGGFIKPSAVLIAGSCGSGKTNLCMQSLFNAAKQGERCAYVSMLSESQDKVTRSLSAFSFYDKEQIKNNLNIYSISSDVVAKGDFAIFEYLNENVLKKKPSRVVIDTINILEDIESTFDERPFYKCELRSFIQNLLQEFDENDILLMATCEIPATDIHSSLWPYMFDTVVLLGTENGEQRPYRYMEIIKERGSDFTMGKHRFNITDDGIVL</sequence>
<dbReference type="OrthoDB" id="27015at2157"/>
<evidence type="ECO:0000256" key="2">
    <source>
        <dbReference type="ARBA" id="ARBA00022840"/>
    </source>
</evidence>
<dbReference type="InterPro" id="IPR027417">
    <property type="entry name" value="P-loop_NTPase"/>
</dbReference>
<dbReference type="STRING" id="487685.SAMN04488696_1034"/>
<dbReference type="RefSeq" id="WP_091933964.1">
    <property type="nucleotide sequence ID" value="NZ_FOUJ01000001.1"/>
</dbReference>
<evidence type="ECO:0000259" key="3">
    <source>
        <dbReference type="PROSITE" id="PS51146"/>
    </source>
</evidence>
<gene>
    <name evidence="4" type="ORF">SAMN04488696_1034</name>
</gene>
<keyword evidence="1" id="KW-0547">Nucleotide-binding</keyword>
<dbReference type="Gene3D" id="3.40.50.300">
    <property type="entry name" value="P-loop containing nucleotide triphosphate hydrolases"/>
    <property type="match status" value="1"/>
</dbReference>
<protein>
    <submittedName>
        <fullName evidence="4">Circadian clock protein KaiC</fullName>
    </submittedName>
</protein>
<name>A0A1I4Q274_9EURY</name>
<dbReference type="EMBL" id="FOUJ01000001">
    <property type="protein sequence ID" value="SFM33760.1"/>
    <property type="molecule type" value="Genomic_DNA"/>
</dbReference>
<feature type="domain" description="KaiC" evidence="3">
    <location>
        <begin position="1"/>
        <end position="225"/>
    </location>
</feature>
<keyword evidence="2" id="KW-0067">ATP-binding</keyword>
<dbReference type="PANTHER" id="PTHR43637:SF1">
    <property type="entry name" value="UPF0273 PROTEIN TM_0370"/>
    <property type="match status" value="1"/>
</dbReference>
<dbReference type="GO" id="GO:0005524">
    <property type="term" value="F:ATP binding"/>
    <property type="evidence" value="ECO:0007669"/>
    <property type="project" value="UniProtKB-KW"/>
</dbReference>
<reference evidence="5" key="1">
    <citation type="submission" date="2016-10" db="EMBL/GenBank/DDBJ databases">
        <authorList>
            <person name="Varghese N."/>
            <person name="Submissions S."/>
        </authorList>
    </citation>
    <scope>NUCLEOTIDE SEQUENCE [LARGE SCALE GENOMIC DNA]</scope>
    <source>
        <strain evidence="5">Mob M</strain>
    </source>
</reference>